<organism evidence="1 2">
    <name type="scientific">Tropilaelaps mercedesae</name>
    <dbReference type="NCBI Taxonomy" id="418985"/>
    <lineage>
        <taxon>Eukaryota</taxon>
        <taxon>Metazoa</taxon>
        <taxon>Ecdysozoa</taxon>
        <taxon>Arthropoda</taxon>
        <taxon>Chelicerata</taxon>
        <taxon>Arachnida</taxon>
        <taxon>Acari</taxon>
        <taxon>Parasitiformes</taxon>
        <taxon>Mesostigmata</taxon>
        <taxon>Gamasina</taxon>
        <taxon>Dermanyssoidea</taxon>
        <taxon>Laelapidae</taxon>
        <taxon>Tropilaelaps</taxon>
    </lineage>
</organism>
<dbReference type="AlphaFoldDB" id="A0A1V9X2N7"/>
<evidence type="ECO:0000313" key="1">
    <source>
        <dbReference type="EMBL" id="OQR67747.1"/>
    </source>
</evidence>
<evidence type="ECO:0000313" key="2">
    <source>
        <dbReference type="Proteomes" id="UP000192247"/>
    </source>
</evidence>
<dbReference type="InParanoid" id="A0A1V9X2N7"/>
<reference evidence="1 2" key="1">
    <citation type="journal article" date="2017" name="Gigascience">
        <title>Draft genome of the honey bee ectoparasitic mite, Tropilaelaps mercedesae, is shaped by the parasitic life history.</title>
        <authorList>
            <person name="Dong X."/>
            <person name="Armstrong S.D."/>
            <person name="Xia D."/>
            <person name="Makepeace B.L."/>
            <person name="Darby A.C."/>
            <person name="Kadowaki T."/>
        </authorList>
    </citation>
    <scope>NUCLEOTIDE SEQUENCE [LARGE SCALE GENOMIC DNA]</scope>
    <source>
        <strain evidence="1">Wuxi-XJTLU</strain>
    </source>
</reference>
<name>A0A1V9X2N7_9ACAR</name>
<sequence length="308" mass="32129">MTMLTHAHRGSLNANFVHPLSEDILAGHSNVSTSTRPQLDDSRENTFSTRVSLNLRFLERLRKERHDDESAPTWKAVPISYRTVATHLRSVTQLKPDAGSGGLGPLGNGGDLSCSDSLFDLNRAPDIIQQQPPNVGHRGLAGDPVIGGSANIGMGQLGKLQVAEHRHPIIPNSPDFVANADGECDLLFASSIGAPTSRGAGGGSVGGHPAGLSLANTITSSGYGGFTVSGAGGGSAGVLGSTCVLSPVLNLDHQTAATLLADACGTLRRNGANSHKHNVSQVRIRGECPRRREAALRRDASIMAFRCG</sequence>
<accession>A0A1V9X2N7</accession>
<dbReference type="EMBL" id="MNPL01027599">
    <property type="protein sequence ID" value="OQR67747.1"/>
    <property type="molecule type" value="Genomic_DNA"/>
</dbReference>
<comment type="caution">
    <text evidence="1">The sequence shown here is derived from an EMBL/GenBank/DDBJ whole genome shotgun (WGS) entry which is preliminary data.</text>
</comment>
<protein>
    <submittedName>
        <fullName evidence="1">Uncharacterized protein</fullName>
    </submittedName>
</protein>
<keyword evidence="2" id="KW-1185">Reference proteome</keyword>
<gene>
    <name evidence="1" type="ORF">BIW11_13335</name>
</gene>
<proteinExistence type="predicted"/>
<dbReference type="Proteomes" id="UP000192247">
    <property type="component" value="Unassembled WGS sequence"/>
</dbReference>